<keyword evidence="4 6" id="KW-1133">Transmembrane helix</keyword>
<evidence type="ECO:0000256" key="3">
    <source>
        <dbReference type="ARBA" id="ARBA00022692"/>
    </source>
</evidence>
<accession>A0A6J7LXC1</accession>
<evidence type="ECO:0000313" key="8">
    <source>
        <dbReference type="EMBL" id="CAB4970064.1"/>
    </source>
</evidence>
<name>A0A6J7LXC1_9ZZZZ</name>
<comment type="subcellular location">
    <subcellularLocation>
        <location evidence="1">Cell membrane</location>
        <topology evidence="1">Multi-pass membrane protein</topology>
    </subcellularLocation>
</comment>
<proteinExistence type="predicted"/>
<dbReference type="Pfam" id="PF03626">
    <property type="entry name" value="COX4_pro"/>
    <property type="match status" value="1"/>
</dbReference>
<keyword evidence="2" id="KW-1003">Cell membrane</keyword>
<dbReference type="EMBL" id="CAFBPQ010000014">
    <property type="protein sequence ID" value="CAB5020659.1"/>
    <property type="molecule type" value="Genomic_DNA"/>
</dbReference>
<dbReference type="InterPro" id="IPR011743">
    <property type="entry name" value="Caa3_sub_IV"/>
</dbReference>
<feature type="transmembrane region" description="Helical" evidence="6">
    <location>
        <begin position="45"/>
        <end position="65"/>
    </location>
</feature>
<reference evidence="8" key="1">
    <citation type="submission" date="2020-05" db="EMBL/GenBank/DDBJ databases">
        <authorList>
            <person name="Chiriac C."/>
            <person name="Salcher M."/>
            <person name="Ghai R."/>
            <person name="Kavagutti S V."/>
        </authorList>
    </citation>
    <scope>NUCLEOTIDE SEQUENCE</scope>
</reference>
<evidence type="ECO:0000256" key="6">
    <source>
        <dbReference type="SAM" id="Phobius"/>
    </source>
</evidence>
<sequence length="129" mass="13906">MAEGVIAKAEEDIKIAARGELGHALEPAPGLLPGELRPHPTPFKYVLIAVILVVVTALEVGVSYMDGEIPNGLIVALLLIMAVVKFVLVASWYMHLRTDQPIFRRVFTIGAIGAIILYTIVLATLHAIV</sequence>
<evidence type="ECO:0000256" key="1">
    <source>
        <dbReference type="ARBA" id="ARBA00004651"/>
    </source>
</evidence>
<evidence type="ECO:0000313" key="9">
    <source>
        <dbReference type="EMBL" id="CAB5020659.1"/>
    </source>
</evidence>
<dbReference type="InterPro" id="IPR005171">
    <property type="entry name" value="Cyt_c_oxidase_su4_prok"/>
</dbReference>
<protein>
    <submittedName>
        <fullName evidence="8">Unannotated protein</fullName>
    </submittedName>
</protein>
<keyword evidence="3 6" id="KW-0812">Transmembrane</keyword>
<organism evidence="8">
    <name type="scientific">freshwater metagenome</name>
    <dbReference type="NCBI Taxonomy" id="449393"/>
    <lineage>
        <taxon>unclassified sequences</taxon>
        <taxon>metagenomes</taxon>
        <taxon>ecological metagenomes</taxon>
    </lineage>
</organism>
<evidence type="ECO:0000313" key="7">
    <source>
        <dbReference type="EMBL" id="CAB4733994.1"/>
    </source>
</evidence>
<dbReference type="NCBIfam" id="TIGR02229">
    <property type="entry name" value="caa3_sub_IV"/>
    <property type="match status" value="1"/>
</dbReference>
<evidence type="ECO:0000256" key="5">
    <source>
        <dbReference type="ARBA" id="ARBA00023136"/>
    </source>
</evidence>
<evidence type="ECO:0000256" key="2">
    <source>
        <dbReference type="ARBA" id="ARBA00022475"/>
    </source>
</evidence>
<dbReference type="EMBL" id="CAEZYK010000113">
    <property type="protein sequence ID" value="CAB4733994.1"/>
    <property type="molecule type" value="Genomic_DNA"/>
</dbReference>
<gene>
    <name evidence="7" type="ORF">UFOPK2683_01463</name>
    <name evidence="8" type="ORF">UFOPK3897_00340</name>
    <name evidence="9" type="ORF">UFOPK4121_00633</name>
</gene>
<evidence type="ECO:0000256" key="4">
    <source>
        <dbReference type="ARBA" id="ARBA00022989"/>
    </source>
</evidence>
<feature type="transmembrane region" description="Helical" evidence="6">
    <location>
        <begin position="71"/>
        <end position="94"/>
    </location>
</feature>
<feature type="transmembrane region" description="Helical" evidence="6">
    <location>
        <begin position="106"/>
        <end position="128"/>
    </location>
</feature>
<dbReference type="EMBL" id="CAFBOF010000004">
    <property type="protein sequence ID" value="CAB4970064.1"/>
    <property type="molecule type" value="Genomic_DNA"/>
</dbReference>
<dbReference type="GO" id="GO:0005886">
    <property type="term" value="C:plasma membrane"/>
    <property type="evidence" value="ECO:0007669"/>
    <property type="project" value="UniProtKB-SubCell"/>
</dbReference>
<keyword evidence="5 6" id="KW-0472">Membrane</keyword>
<dbReference type="AlphaFoldDB" id="A0A6J7LXC1"/>